<comment type="caution">
    <text evidence="2">The sequence shown here is derived from an EMBL/GenBank/DDBJ whole genome shotgun (WGS) entry which is preliminary data.</text>
</comment>
<dbReference type="Proteomes" id="UP001177023">
    <property type="component" value="Unassembled WGS sequence"/>
</dbReference>
<evidence type="ECO:0000313" key="3">
    <source>
        <dbReference type="Proteomes" id="UP001177023"/>
    </source>
</evidence>
<accession>A0AA36G6Z0</accession>
<evidence type="ECO:0008006" key="4">
    <source>
        <dbReference type="Google" id="ProtNLM"/>
    </source>
</evidence>
<evidence type="ECO:0000256" key="1">
    <source>
        <dbReference type="SAM" id="Phobius"/>
    </source>
</evidence>
<sequence length="178" mass="19620">MSRWNILPASSNNVANTNPINLPTYFPQNSPSAQLDMTQQQQSSIAGTNPLEVYQHGTIGKFIRSEIEGTQSGFLKCIYEAKHTANNTVTLLCEKRENCCVHGCCPKDQYWMAGVYVLLAFVLLVALVGTALMVLCYMRSKAKQRKEEREAYEYGGNYAGSQVGAPGAYGSYIGPAQY</sequence>
<keyword evidence="1" id="KW-0812">Transmembrane</keyword>
<proteinExistence type="predicted"/>
<evidence type="ECO:0000313" key="2">
    <source>
        <dbReference type="EMBL" id="CAJ0581942.1"/>
    </source>
</evidence>
<keyword evidence="1" id="KW-0472">Membrane</keyword>
<organism evidence="2 3">
    <name type="scientific">Mesorhabditis spiculigera</name>
    <dbReference type="NCBI Taxonomy" id="96644"/>
    <lineage>
        <taxon>Eukaryota</taxon>
        <taxon>Metazoa</taxon>
        <taxon>Ecdysozoa</taxon>
        <taxon>Nematoda</taxon>
        <taxon>Chromadorea</taxon>
        <taxon>Rhabditida</taxon>
        <taxon>Rhabditina</taxon>
        <taxon>Rhabditomorpha</taxon>
        <taxon>Rhabditoidea</taxon>
        <taxon>Rhabditidae</taxon>
        <taxon>Mesorhabditinae</taxon>
        <taxon>Mesorhabditis</taxon>
    </lineage>
</organism>
<keyword evidence="1" id="KW-1133">Transmembrane helix</keyword>
<feature type="transmembrane region" description="Helical" evidence="1">
    <location>
        <begin position="110"/>
        <end position="137"/>
    </location>
</feature>
<reference evidence="2" key="1">
    <citation type="submission" date="2023-06" db="EMBL/GenBank/DDBJ databases">
        <authorList>
            <person name="Delattre M."/>
        </authorList>
    </citation>
    <scope>NUCLEOTIDE SEQUENCE</scope>
    <source>
        <strain evidence="2">AF72</strain>
    </source>
</reference>
<dbReference type="AlphaFoldDB" id="A0AA36G6Z0"/>
<dbReference type="EMBL" id="CATQJA010002664">
    <property type="protein sequence ID" value="CAJ0581942.1"/>
    <property type="molecule type" value="Genomic_DNA"/>
</dbReference>
<feature type="non-terminal residue" evidence="2">
    <location>
        <position position="178"/>
    </location>
</feature>
<protein>
    <recommendedName>
        <fullName evidence="4">CX domain-containing protein</fullName>
    </recommendedName>
</protein>
<name>A0AA36G6Z0_9BILA</name>
<gene>
    <name evidence="2" type="ORF">MSPICULIGERA_LOCUS20091</name>
</gene>
<keyword evidence="3" id="KW-1185">Reference proteome</keyword>